<dbReference type="EMBL" id="CP001737">
    <property type="protein sequence ID" value="ACV78459.1"/>
    <property type="molecule type" value="Genomic_DNA"/>
</dbReference>
<gene>
    <name evidence="2" type="ordered locus">Namu_2081</name>
</gene>
<dbReference type="HOGENOM" id="CLU_731214_0_0_11"/>
<evidence type="ECO:0000256" key="1">
    <source>
        <dbReference type="SAM" id="MobiDB-lite"/>
    </source>
</evidence>
<organism evidence="2 3">
    <name type="scientific">Nakamurella multipartita (strain ATCC 700099 / DSM 44233 / CIP 104796 / JCM 9543 / NBRC 105858 / Y-104)</name>
    <name type="common">Microsphaera multipartita</name>
    <dbReference type="NCBI Taxonomy" id="479431"/>
    <lineage>
        <taxon>Bacteria</taxon>
        <taxon>Bacillati</taxon>
        <taxon>Actinomycetota</taxon>
        <taxon>Actinomycetes</taxon>
        <taxon>Nakamurellales</taxon>
        <taxon>Nakamurellaceae</taxon>
        <taxon>Nakamurella</taxon>
    </lineage>
</organism>
<evidence type="ECO:0000313" key="2">
    <source>
        <dbReference type="EMBL" id="ACV78459.1"/>
    </source>
</evidence>
<sequence precursor="true">MSMSGRSNEPVRGRHGRARLLVAMGLMVCVVATASACGNRSQAANATDPATGRSSITVESTGPANISEAPQSASGSYSPDAPTSWNQDQNRDGFEAVTYGRMLYLMEEAYGVSFKPSKITEEANTIDPFNPGQPSVFGFTSVEYPADISNAKAQEIYNTWFSKQASILTNLLIQAGDAQSTVKSGSSEAASVTYSVQDLILVDASRAGLGLQSPGLDMRNSKGDAYDGLQKHFLDIANDPKYADQNQWVVFSDKKPAGDSSASGYPITNSLAIDLSYEQKVTRMDFEKHTVPGIALISGAMSYARQVPVDIDPAISSSDLAADRIVKDLTVEGRGWRSLQNGSLEDLIQTQNVGKEQLAFVNVDGQLKAEIYLNPNAR</sequence>
<keyword evidence="3" id="KW-1185">Reference proteome</keyword>
<evidence type="ECO:0000313" key="3">
    <source>
        <dbReference type="Proteomes" id="UP000002218"/>
    </source>
</evidence>
<proteinExistence type="predicted"/>
<dbReference type="InParanoid" id="C8XI90"/>
<reference evidence="3" key="1">
    <citation type="submission" date="2009-09" db="EMBL/GenBank/DDBJ databases">
        <title>The complete genome of Nakamurella multipartita DSM 44233.</title>
        <authorList>
            <consortium name="US DOE Joint Genome Institute (JGI-PGF)"/>
            <person name="Lucas S."/>
            <person name="Copeland A."/>
            <person name="Lapidus A."/>
            <person name="Glavina del Rio T."/>
            <person name="Dalin E."/>
            <person name="Tice H."/>
            <person name="Bruce D."/>
            <person name="Goodwin L."/>
            <person name="Pitluck S."/>
            <person name="Kyrpides N."/>
            <person name="Mavromatis K."/>
            <person name="Ivanova N."/>
            <person name="Ovchinnikova G."/>
            <person name="Sims D."/>
            <person name="Meincke L."/>
            <person name="Brettin T."/>
            <person name="Detter J.C."/>
            <person name="Han C."/>
            <person name="Larimer F."/>
            <person name="Land M."/>
            <person name="Hauser L."/>
            <person name="Markowitz V."/>
            <person name="Cheng J.-F."/>
            <person name="Hugenholtz P."/>
            <person name="Woyke T."/>
            <person name="Wu D."/>
            <person name="Klenk H.-P."/>
            <person name="Eisen J.A."/>
        </authorList>
    </citation>
    <scope>NUCLEOTIDE SEQUENCE [LARGE SCALE GENOMIC DNA]</scope>
    <source>
        <strain evidence="3">ATCC 700099 / DSM 44233 / CIP 104796 / JCM 9543 / NBRC 105858 / Y-104</strain>
    </source>
</reference>
<dbReference type="KEGG" id="nml:Namu_2081"/>
<feature type="compositionally biased region" description="Polar residues" evidence="1">
    <location>
        <begin position="52"/>
        <end position="88"/>
    </location>
</feature>
<dbReference type="AlphaFoldDB" id="C8XI90"/>
<protein>
    <submittedName>
        <fullName evidence="2">Uncharacterized protein</fullName>
    </submittedName>
</protein>
<dbReference type="Proteomes" id="UP000002218">
    <property type="component" value="Chromosome"/>
</dbReference>
<feature type="region of interest" description="Disordered" evidence="1">
    <location>
        <begin position="40"/>
        <end position="92"/>
    </location>
</feature>
<reference evidence="2 3" key="2">
    <citation type="journal article" date="2010" name="Stand. Genomic Sci.">
        <title>Complete genome sequence of Nakamurella multipartita type strain (Y-104).</title>
        <authorList>
            <person name="Tice H."/>
            <person name="Mayilraj S."/>
            <person name="Sims D."/>
            <person name="Lapidus A."/>
            <person name="Nolan M."/>
            <person name="Lucas S."/>
            <person name="Glavina Del Rio T."/>
            <person name="Copeland A."/>
            <person name="Cheng J.F."/>
            <person name="Meincke L."/>
            <person name="Bruce D."/>
            <person name="Goodwin L."/>
            <person name="Pitluck S."/>
            <person name="Ivanova N."/>
            <person name="Mavromatis K."/>
            <person name="Ovchinnikova G."/>
            <person name="Pati A."/>
            <person name="Chen A."/>
            <person name="Palaniappan K."/>
            <person name="Land M."/>
            <person name="Hauser L."/>
            <person name="Chang Y.J."/>
            <person name="Jeffries C.D."/>
            <person name="Detter J.C."/>
            <person name="Brettin T."/>
            <person name="Rohde M."/>
            <person name="Goker M."/>
            <person name="Bristow J."/>
            <person name="Eisen J.A."/>
            <person name="Markowitz V."/>
            <person name="Hugenholtz P."/>
            <person name="Kyrpides N.C."/>
            <person name="Klenk H.P."/>
            <person name="Chen F."/>
        </authorList>
    </citation>
    <scope>NUCLEOTIDE SEQUENCE [LARGE SCALE GENOMIC DNA]</scope>
    <source>
        <strain evidence="3">ATCC 700099 / DSM 44233 / CIP 104796 / JCM 9543 / NBRC 105858 / Y-104</strain>
    </source>
</reference>
<accession>C8XI90</accession>
<name>C8XI90_NAKMY</name>